<dbReference type="Pfam" id="PF06127">
    <property type="entry name" value="Mpo1-like"/>
    <property type="match status" value="1"/>
</dbReference>
<evidence type="ECO:0000256" key="1">
    <source>
        <dbReference type="SAM" id="Phobius"/>
    </source>
</evidence>
<accession>S8CEV2</accession>
<feature type="non-terminal residue" evidence="2">
    <location>
        <position position="1"/>
    </location>
</feature>
<dbReference type="PANTHER" id="PTHR34205">
    <property type="entry name" value="TRANSMEMBRANE PROTEIN"/>
    <property type="match status" value="1"/>
</dbReference>
<feature type="transmembrane region" description="Helical" evidence="1">
    <location>
        <begin position="42"/>
        <end position="61"/>
    </location>
</feature>
<dbReference type="OrthoDB" id="5511466at2759"/>
<organism evidence="2 3">
    <name type="scientific">Genlisea aurea</name>
    <dbReference type="NCBI Taxonomy" id="192259"/>
    <lineage>
        <taxon>Eukaryota</taxon>
        <taxon>Viridiplantae</taxon>
        <taxon>Streptophyta</taxon>
        <taxon>Embryophyta</taxon>
        <taxon>Tracheophyta</taxon>
        <taxon>Spermatophyta</taxon>
        <taxon>Magnoliopsida</taxon>
        <taxon>eudicotyledons</taxon>
        <taxon>Gunneridae</taxon>
        <taxon>Pentapetalae</taxon>
        <taxon>asterids</taxon>
        <taxon>lamiids</taxon>
        <taxon>Lamiales</taxon>
        <taxon>Lentibulariaceae</taxon>
        <taxon>Genlisea</taxon>
    </lineage>
</organism>
<evidence type="ECO:0000313" key="3">
    <source>
        <dbReference type="Proteomes" id="UP000015453"/>
    </source>
</evidence>
<dbReference type="PANTHER" id="PTHR34205:SF2">
    <property type="entry name" value="DUF962 DOMAIN-CONTAINING PROTEIN"/>
    <property type="match status" value="1"/>
</dbReference>
<dbReference type="AlphaFoldDB" id="S8CEV2"/>
<dbReference type="EMBL" id="AUSU01004228">
    <property type="protein sequence ID" value="EPS65434.1"/>
    <property type="molecule type" value="Genomic_DNA"/>
</dbReference>
<keyword evidence="3" id="KW-1185">Reference proteome</keyword>
<keyword evidence="1" id="KW-0812">Transmembrane</keyword>
<keyword evidence="1" id="KW-1133">Transmembrane helix</keyword>
<evidence type="ECO:0008006" key="4">
    <source>
        <dbReference type="Google" id="ProtNLM"/>
    </source>
</evidence>
<reference evidence="2 3" key="1">
    <citation type="journal article" date="2013" name="BMC Genomics">
        <title>The miniature genome of a carnivorous plant Genlisea aurea contains a low number of genes and short non-coding sequences.</title>
        <authorList>
            <person name="Leushkin E.V."/>
            <person name="Sutormin R.A."/>
            <person name="Nabieva E.R."/>
            <person name="Penin A.A."/>
            <person name="Kondrashov A.S."/>
            <person name="Logacheva M.D."/>
        </authorList>
    </citation>
    <scope>NUCLEOTIDE SEQUENCE [LARGE SCALE GENOMIC DNA]</scope>
</reference>
<feature type="transmembrane region" description="Helical" evidence="1">
    <location>
        <begin position="20"/>
        <end position="37"/>
    </location>
</feature>
<proteinExistence type="predicted"/>
<evidence type="ECO:0000313" key="2">
    <source>
        <dbReference type="EMBL" id="EPS65434.1"/>
    </source>
</evidence>
<protein>
    <recommendedName>
        <fullName evidence="4">DUF962 domain-containing protein</fullName>
    </recommendedName>
</protein>
<gene>
    <name evidence="2" type="ORF">M569_09344</name>
</gene>
<comment type="caution">
    <text evidence="2">The sequence shown here is derived from an EMBL/GenBank/DDBJ whole genome shotgun (WGS) entry which is preliminary data.</text>
</comment>
<dbReference type="Proteomes" id="UP000015453">
    <property type="component" value="Unassembled WGS sequence"/>
</dbReference>
<keyword evidence="1" id="KW-0472">Membrane</keyword>
<sequence length="107" mass="12768">LEDFWPIYMNHHTKPETRRWHFVGTACSLLFLVFSLLFSRWLVVLVPLLGYGLSWYGHFFVEGNVPDTFRHPIWSLVCDFRMFGLILTGRIDREIKRLGKRPVLQPY</sequence>
<name>S8CEV2_9LAMI</name>
<dbReference type="InterPro" id="IPR009305">
    <property type="entry name" value="Mpo1-like"/>
</dbReference>